<keyword evidence="1" id="KW-0597">Phosphoprotein</keyword>
<name>A0A7X2TKV3_9FIRM</name>
<dbReference type="AlphaFoldDB" id="A0A7X2TKV3"/>
<dbReference type="GO" id="GO:0000160">
    <property type="term" value="P:phosphorelay signal transduction system"/>
    <property type="evidence" value="ECO:0007669"/>
    <property type="project" value="InterPro"/>
</dbReference>
<organism evidence="3 4">
    <name type="scientific">Oliverpabstia intestinalis</name>
    <dbReference type="NCBI Taxonomy" id="2606633"/>
    <lineage>
        <taxon>Bacteria</taxon>
        <taxon>Bacillati</taxon>
        <taxon>Bacillota</taxon>
        <taxon>Clostridia</taxon>
        <taxon>Lachnospirales</taxon>
        <taxon>Lachnospiraceae</taxon>
        <taxon>Oliverpabstia</taxon>
    </lineage>
</organism>
<evidence type="ECO:0000259" key="2">
    <source>
        <dbReference type="PROSITE" id="PS50894"/>
    </source>
</evidence>
<dbReference type="RefSeq" id="WP_154431725.1">
    <property type="nucleotide sequence ID" value="NZ_JBQHRL010000010.1"/>
</dbReference>
<dbReference type="InterPro" id="IPR036641">
    <property type="entry name" value="HPT_dom_sf"/>
</dbReference>
<feature type="domain" description="HPt" evidence="2">
    <location>
        <begin position="21"/>
        <end position="119"/>
    </location>
</feature>
<protein>
    <submittedName>
        <fullName evidence="3">Hpt domain-containing protein</fullName>
    </submittedName>
</protein>
<dbReference type="EMBL" id="VUMS01000007">
    <property type="protein sequence ID" value="MST66069.1"/>
    <property type="molecule type" value="Genomic_DNA"/>
</dbReference>
<dbReference type="InterPro" id="IPR008207">
    <property type="entry name" value="Sig_transdc_His_kin_Hpt_dom"/>
</dbReference>
<dbReference type="SUPFAM" id="SSF47226">
    <property type="entry name" value="Histidine-containing phosphotransfer domain, HPT domain"/>
    <property type="match status" value="1"/>
</dbReference>
<evidence type="ECO:0000313" key="4">
    <source>
        <dbReference type="Proteomes" id="UP000440513"/>
    </source>
</evidence>
<dbReference type="PROSITE" id="PS50894">
    <property type="entry name" value="HPT"/>
    <property type="match status" value="1"/>
</dbReference>
<reference evidence="3 4" key="1">
    <citation type="submission" date="2019-08" db="EMBL/GenBank/DDBJ databases">
        <title>In-depth cultivation of the pig gut microbiome towards novel bacterial diversity and tailored functional studies.</title>
        <authorList>
            <person name="Wylensek D."/>
            <person name="Hitch T.C.A."/>
            <person name="Clavel T."/>
        </authorList>
    </citation>
    <scope>NUCLEOTIDE SEQUENCE [LARGE SCALE GENOMIC DNA]</scope>
    <source>
        <strain evidence="3 4">BSM-380-WT-5A</strain>
    </source>
</reference>
<proteinExistence type="predicted"/>
<feature type="modified residue" description="Phosphohistidine" evidence="1">
    <location>
        <position position="60"/>
    </location>
</feature>
<evidence type="ECO:0000256" key="1">
    <source>
        <dbReference type="PROSITE-ProRule" id="PRU00110"/>
    </source>
</evidence>
<dbReference type="Pfam" id="PF01627">
    <property type="entry name" value="Hpt"/>
    <property type="match status" value="1"/>
</dbReference>
<accession>A0A7X2TKV3</accession>
<evidence type="ECO:0000313" key="3">
    <source>
        <dbReference type="EMBL" id="MST66069.1"/>
    </source>
</evidence>
<dbReference type="Gene3D" id="1.20.120.160">
    <property type="entry name" value="HPT domain"/>
    <property type="match status" value="1"/>
</dbReference>
<comment type="caution">
    <text evidence="3">The sequence shown here is derived from an EMBL/GenBank/DDBJ whole genome shotgun (WGS) entry which is preliminary data.</text>
</comment>
<gene>
    <name evidence="3" type="ORF">FYJ57_04840</name>
</gene>
<sequence length="127" mass="14423">MLLKECYDSFGGSYETIMQRLPREETVKKFALKFLSDPSFGDLHKALECGDYERAFLAAHSLKGVSSNLAFARLSISSGELTELLRDRESRIPDEESCRELFERVTTDYEAVTKALMELEQNSEADV</sequence>
<keyword evidence="4" id="KW-1185">Reference proteome</keyword>
<dbReference type="Proteomes" id="UP000440513">
    <property type="component" value="Unassembled WGS sequence"/>
</dbReference>